<dbReference type="GO" id="GO:0000166">
    <property type="term" value="F:nucleotide binding"/>
    <property type="evidence" value="ECO:0007669"/>
    <property type="project" value="UniProtKB-KW"/>
</dbReference>
<evidence type="ECO:0000256" key="1">
    <source>
        <dbReference type="RuleBase" id="RU362119"/>
    </source>
</evidence>
<evidence type="ECO:0000313" key="3">
    <source>
        <dbReference type="EMBL" id="SQI33124.1"/>
    </source>
</evidence>
<reference evidence="3 4" key="1">
    <citation type="submission" date="2018-06" db="EMBL/GenBank/DDBJ databases">
        <authorList>
            <consortium name="Pathogen Informatics"/>
            <person name="Doyle S."/>
        </authorList>
    </citation>
    <scope>NUCLEOTIDE SEQUENCE [LARGE SCALE GENOMIC DNA]</scope>
    <source>
        <strain evidence="3 4">NCTC10994</strain>
    </source>
</reference>
<keyword evidence="1" id="KW-0547">Nucleotide-binding</keyword>
<gene>
    <name evidence="3" type="primary">yhcR</name>
    <name evidence="3" type="ORF">NCTC10994_02431</name>
</gene>
<dbReference type="EMBL" id="LS483468">
    <property type="protein sequence ID" value="SQI33124.1"/>
    <property type="molecule type" value="Genomic_DNA"/>
</dbReference>
<dbReference type="EC" id="3.1.3.5" evidence="3"/>
<dbReference type="InterPro" id="IPR008334">
    <property type="entry name" value="5'-Nucleotdase_C"/>
</dbReference>
<dbReference type="SUPFAM" id="SSF55816">
    <property type="entry name" value="5'-nucleotidase (syn. UDP-sugar hydrolase), C-terminal domain"/>
    <property type="match status" value="1"/>
</dbReference>
<dbReference type="RefSeq" id="WP_072701400.1">
    <property type="nucleotide sequence ID" value="NZ_JAFBBL010000001.1"/>
</dbReference>
<evidence type="ECO:0000259" key="2">
    <source>
        <dbReference type="Pfam" id="PF02872"/>
    </source>
</evidence>
<feature type="signal peptide" evidence="1">
    <location>
        <begin position="1"/>
        <end position="30"/>
    </location>
</feature>
<feature type="domain" description="5'-Nucleotidase C-terminal" evidence="2">
    <location>
        <begin position="366"/>
        <end position="525"/>
    </location>
</feature>
<dbReference type="AlphaFoldDB" id="A0A2X4X968"/>
<dbReference type="Gene3D" id="3.60.21.10">
    <property type="match status" value="1"/>
</dbReference>
<dbReference type="InterPro" id="IPR036907">
    <property type="entry name" value="5'-Nucleotdase_C_sf"/>
</dbReference>
<dbReference type="Pfam" id="PF02872">
    <property type="entry name" value="5_nucleotid_C"/>
    <property type="match status" value="1"/>
</dbReference>
<dbReference type="GO" id="GO:0008768">
    <property type="term" value="F:UDP-sugar diphosphatase activity"/>
    <property type="evidence" value="ECO:0007669"/>
    <property type="project" value="TreeGrafter"/>
</dbReference>
<name>A0A2X4X968_9NOCA</name>
<protein>
    <submittedName>
        <fullName evidence="3">5prime nucleotidase</fullName>
        <ecNumber evidence="3">3.1.3.5</ecNumber>
        <ecNumber evidence="3">3.1.31.-</ecNumber>
    </submittedName>
</protein>
<dbReference type="GO" id="GO:0030288">
    <property type="term" value="C:outer membrane-bounded periplasmic space"/>
    <property type="evidence" value="ECO:0007669"/>
    <property type="project" value="TreeGrafter"/>
</dbReference>
<accession>A0A2X4X968</accession>
<organism evidence="3 4">
    <name type="scientific">Rhodococcus coprophilus</name>
    <dbReference type="NCBI Taxonomy" id="38310"/>
    <lineage>
        <taxon>Bacteria</taxon>
        <taxon>Bacillati</taxon>
        <taxon>Actinomycetota</taxon>
        <taxon>Actinomycetes</taxon>
        <taxon>Mycobacteriales</taxon>
        <taxon>Nocardiaceae</taxon>
        <taxon>Rhodococcus</taxon>
    </lineage>
</organism>
<dbReference type="InterPro" id="IPR006179">
    <property type="entry name" value="5_nucleotidase/apyrase"/>
</dbReference>
<dbReference type="SUPFAM" id="SSF56300">
    <property type="entry name" value="Metallo-dependent phosphatases"/>
    <property type="match status" value="1"/>
</dbReference>
<comment type="similarity">
    <text evidence="1">Belongs to the 5'-nucleotidase family.</text>
</comment>
<dbReference type="PANTHER" id="PTHR11575:SF24">
    <property type="entry name" value="5'-NUCLEOTIDASE"/>
    <property type="match status" value="1"/>
</dbReference>
<dbReference type="Gene3D" id="3.90.780.10">
    <property type="entry name" value="5'-Nucleotidase, C-terminal domain"/>
    <property type="match status" value="1"/>
</dbReference>
<dbReference type="KEGG" id="rcr:NCTC10994_02431"/>
<proteinExistence type="inferred from homology"/>
<sequence length="561" mass="59558">MIGDKARRALSACALTAALCAGTAVTPAGAASQNTVPVRMIAFGDLHGNLLPPQGSRSEVVRSDGASVAAGGVAHLAAYVRQLRGQAEHSMLYAVGDTWGSSPLESAMFHDEPTIELLNNLDVTAAALGNHELDNGYEELQRLRDGGCHPDEGCRYSETFEGARFPLLAANLTRADGAPAALPFSVNYADGIPVGVIGVLPSNTPEFIRSDAIAGLNFGDEIEAVDRTADILDSLGVRAIVLLYKGDIGTGGESNPCNPADGPANVVATTVSPKVDLIVTSDGDKHFNCTYPDPLGRPRAVVQGASHGRIISVADLMIDRETRDVQRDHTVTFTQVITHDIEPDPETQEFVARAVELSDEVAGRRVGSAADDITREPGPSGESALGNLVADAQLAAARSAGAQVALTNPGGLRSDLMCGENGMVTYGQTYAAQPFGNRLQVLELTGAQLDELLEQQFQTTATGAPLEWILAPSYNFRYTLDRIAPRGERIRDITIDGEEIDPDQHYRVVVNDFLAEGGDGFDVFTQARHRTGAGEELDALNAYFATQDPVAPPSTDRIHMH</sequence>
<dbReference type="EC" id="3.1.31.-" evidence="3"/>
<dbReference type="GO" id="GO:0008253">
    <property type="term" value="F:5'-nucleotidase activity"/>
    <property type="evidence" value="ECO:0007669"/>
    <property type="project" value="UniProtKB-EC"/>
</dbReference>
<keyword evidence="4" id="KW-1185">Reference proteome</keyword>
<dbReference type="GO" id="GO:0009166">
    <property type="term" value="P:nucleotide catabolic process"/>
    <property type="evidence" value="ECO:0007669"/>
    <property type="project" value="InterPro"/>
</dbReference>
<keyword evidence="1 3" id="KW-0378">Hydrolase</keyword>
<evidence type="ECO:0000313" key="4">
    <source>
        <dbReference type="Proteomes" id="UP000249091"/>
    </source>
</evidence>
<dbReference type="Proteomes" id="UP000249091">
    <property type="component" value="Chromosome 1"/>
</dbReference>
<dbReference type="PRINTS" id="PR01607">
    <property type="entry name" value="APYRASEFAMLY"/>
</dbReference>
<keyword evidence="1" id="KW-0732">Signal</keyword>
<dbReference type="InterPro" id="IPR029052">
    <property type="entry name" value="Metallo-depent_PP-like"/>
</dbReference>
<dbReference type="STRING" id="1219011.GCA_001895045_02781"/>
<dbReference type="PANTHER" id="PTHR11575">
    <property type="entry name" value="5'-NUCLEOTIDASE-RELATED"/>
    <property type="match status" value="1"/>
</dbReference>
<feature type="chain" id="PRO_5015801224" evidence="1">
    <location>
        <begin position="31"/>
        <end position="561"/>
    </location>
</feature>